<evidence type="ECO:0000256" key="10">
    <source>
        <dbReference type="ARBA" id="ARBA00040899"/>
    </source>
</evidence>
<comment type="subcellular location">
    <subcellularLocation>
        <location evidence="1">Cytoplasm</location>
        <location evidence="1">Cytoskeleton</location>
        <location evidence="1">Flagellum axoneme</location>
    </subcellularLocation>
    <subcellularLocation>
        <location evidence="8">Cytoplasm</location>
        <location evidence="8">Cytoskeleton</location>
        <location evidence="8">Flagellum basal body</location>
    </subcellularLocation>
</comment>
<dbReference type="PANTHER" id="PTHR21625:SF0">
    <property type="entry name" value="DYNEIN REGULATORY COMPLEX SUBUNIT 2"/>
    <property type="match status" value="1"/>
</dbReference>
<evidence type="ECO:0000256" key="6">
    <source>
        <dbReference type="ARBA" id="ARBA00023212"/>
    </source>
</evidence>
<dbReference type="Proteomes" id="UP001329430">
    <property type="component" value="Unassembled WGS sequence"/>
</dbReference>
<dbReference type="EMBL" id="JAVRBK010000019">
    <property type="protein sequence ID" value="KAK5637882.1"/>
    <property type="molecule type" value="Genomic_DNA"/>
</dbReference>
<evidence type="ECO:0000256" key="4">
    <source>
        <dbReference type="ARBA" id="ARBA00023054"/>
    </source>
</evidence>
<dbReference type="PANTHER" id="PTHR21625">
    <property type="entry name" value="NYD-SP28 PROTEIN"/>
    <property type="match status" value="1"/>
</dbReference>
<sequence>MPLSAEAKAALKLAKKEQKLREQELQRRKLKHDEISREVKYSQLTLKSNEKKWRRILIEISLPRMRSELEYAWHNFERIIDVKDFTISYLLDELDQAEEQYVMNLKCHSEHVDSLINRFNDHLQELKLGNEEQELLVRGEYLSKLDEESSKYKNIIRTLRVGLEKNYADLWGAIKTFLHNYQETTNDRRKSYNILASQDELLQNVCSKQSIKILRMQDLQKTLKRQYLQLQKSQKQKISDLLNEQKYFADTFTTLKLRMANDVKIDTTNLNLLIDGSNATRTHLNGILAKGRKVKILPFPTYDTDNGRTENIEIDDYRSLASLDLFWKRVAQADGIRHAINEEREYLKRENKKLQSKIHYYCMCVDCPGLAAEDLQRQTSGKPHITEGHFMRSQYDKFK</sequence>
<dbReference type="GO" id="GO:0003352">
    <property type="term" value="P:regulation of cilium movement"/>
    <property type="evidence" value="ECO:0007669"/>
    <property type="project" value="TreeGrafter"/>
</dbReference>
<keyword evidence="16" id="KW-1185">Reference proteome</keyword>
<keyword evidence="6" id="KW-0206">Cytoskeleton</keyword>
<organism evidence="15 16">
    <name type="scientific">Pyrocoelia pectoralis</name>
    <dbReference type="NCBI Taxonomy" id="417401"/>
    <lineage>
        <taxon>Eukaryota</taxon>
        <taxon>Metazoa</taxon>
        <taxon>Ecdysozoa</taxon>
        <taxon>Arthropoda</taxon>
        <taxon>Hexapoda</taxon>
        <taxon>Insecta</taxon>
        <taxon>Pterygota</taxon>
        <taxon>Neoptera</taxon>
        <taxon>Endopterygota</taxon>
        <taxon>Coleoptera</taxon>
        <taxon>Polyphaga</taxon>
        <taxon>Elateriformia</taxon>
        <taxon>Elateroidea</taxon>
        <taxon>Lampyridae</taxon>
        <taxon>Lampyrinae</taxon>
        <taxon>Pyrocoelia</taxon>
    </lineage>
</organism>
<evidence type="ECO:0000256" key="7">
    <source>
        <dbReference type="ARBA" id="ARBA00023273"/>
    </source>
</evidence>
<proteinExistence type="inferred from homology"/>
<dbReference type="InterPro" id="IPR039505">
    <property type="entry name" value="DRC1/2_N"/>
</dbReference>
<evidence type="ECO:0000256" key="12">
    <source>
        <dbReference type="ARBA" id="ARBA00045865"/>
    </source>
</evidence>
<dbReference type="AlphaFoldDB" id="A0AAN7ZBQ7"/>
<dbReference type="Pfam" id="PF14772">
    <property type="entry name" value="NYD-SP28"/>
    <property type="match status" value="1"/>
</dbReference>
<accession>A0AAN7ZBQ7</accession>
<evidence type="ECO:0000256" key="11">
    <source>
        <dbReference type="ARBA" id="ARBA00041517"/>
    </source>
</evidence>
<dbReference type="GO" id="GO:0070286">
    <property type="term" value="P:axonemal dynein complex assembly"/>
    <property type="evidence" value="ECO:0007669"/>
    <property type="project" value="InterPro"/>
</dbReference>
<comment type="function">
    <text evidence="12">Component of the nexin-dynein regulatory complex (N-DRC), a key regulator of ciliary/flagellar motility which maintains the alignment and integrity of the distal axoneme and regulates microtubule sliding in motile axonemes. Plays a critical role in the assembly of N-DRC and also stabilizes the assembly of multiple inner dynein arms and radial spokes. Coassembles with DRC1 to form a central scaffold needed for assembly of the N-DRC and its attachment to the outer doublet microtubules.</text>
</comment>
<keyword evidence="7" id="KW-0966">Cell projection</keyword>
<evidence type="ECO:0000256" key="9">
    <source>
        <dbReference type="ARBA" id="ARBA00038424"/>
    </source>
</evidence>
<feature type="domain" description="Dynein regulatory complex protein 1/2 N-terminal" evidence="14">
    <location>
        <begin position="14"/>
        <end position="112"/>
    </location>
</feature>
<keyword evidence="3" id="KW-0282">Flagellum</keyword>
<evidence type="ECO:0000313" key="16">
    <source>
        <dbReference type="Proteomes" id="UP001329430"/>
    </source>
</evidence>
<reference evidence="15 16" key="1">
    <citation type="journal article" date="2024" name="Insects">
        <title>An Improved Chromosome-Level Genome Assembly of the Firefly Pyrocoelia pectoralis.</title>
        <authorList>
            <person name="Fu X."/>
            <person name="Meyer-Rochow V.B."/>
            <person name="Ballantyne L."/>
            <person name="Zhu X."/>
        </authorList>
    </citation>
    <scope>NUCLEOTIDE SEQUENCE [LARGE SCALE GENOMIC DNA]</scope>
    <source>
        <strain evidence="15">XCY_ONT2</strain>
    </source>
</reference>
<comment type="caution">
    <text evidence="15">The sequence shown here is derived from an EMBL/GenBank/DDBJ whole genome shotgun (WGS) entry which is preliminary data.</text>
</comment>
<evidence type="ECO:0000256" key="8">
    <source>
        <dbReference type="ARBA" id="ARBA00037841"/>
    </source>
</evidence>
<dbReference type="GO" id="GO:0005858">
    <property type="term" value="C:axonemal dynein complex"/>
    <property type="evidence" value="ECO:0007669"/>
    <property type="project" value="InterPro"/>
</dbReference>
<keyword evidence="5" id="KW-0969">Cilium</keyword>
<evidence type="ECO:0000256" key="3">
    <source>
        <dbReference type="ARBA" id="ARBA00022846"/>
    </source>
</evidence>
<gene>
    <name evidence="15" type="ORF">RI129_000199</name>
</gene>
<evidence type="ECO:0000259" key="14">
    <source>
        <dbReference type="Pfam" id="PF14772"/>
    </source>
</evidence>
<protein>
    <recommendedName>
        <fullName evidence="10">Dynein regulatory complex subunit 2</fullName>
    </recommendedName>
    <alternativeName>
        <fullName evidence="11">Coiled-coil domain-containing protein 65</fullName>
    </alternativeName>
</protein>
<comment type="similarity">
    <text evidence="9">Belongs to the DRC2 family.</text>
</comment>
<evidence type="ECO:0000256" key="1">
    <source>
        <dbReference type="ARBA" id="ARBA00004611"/>
    </source>
</evidence>
<dbReference type="InterPro" id="IPR039750">
    <property type="entry name" value="DRC1/DRC2"/>
</dbReference>
<feature type="coiled-coil region" evidence="13">
    <location>
        <begin position="6"/>
        <end position="33"/>
    </location>
</feature>
<evidence type="ECO:0000256" key="5">
    <source>
        <dbReference type="ARBA" id="ARBA00023069"/>
    </source>
</evidence>
<evidence type="ECO:0000256" key="2">
    <source>
        <dbReference type="ARBA" id="ARBA00022490"/>
    </source>
</evidence>
<evidence type="ECO:0000256" key="13">
    <source>
        <dbReference type="SAM" id="Coils"/>
    </source>
</evidence>
<keyword evidence="4 13" id="KW-0175">Coiled coil</keyword>
<evidence type="ECO:0000313" key="15">
    <source>
        <dbReference type="EMBL" id="KAK5637882.1"/>
    </source>
</evidence>
<keyword evidence="2" id="KW-0963">Cytoplasm</keyword>
<dbReference type="GO" id="GO:0060285">
    <property type="term" value="P:cilium-dependent cell motility"/>
    <property type="evidence" value="ECO:0007669"/>
    <property type="project" value="TreeGrafter"/>
</dbReference>
<name>A0AAN7ZBQ7_9COLE</name>